<organism evidence="1 2">
    <name type="scientific">Labilibaculum antarcticum</name>
    <dbReference type="NCBI Taxonomy" id="1717717"/>
    <lineage>
        <taxon>Bacteria</taxon>
        <taxon>Pseudomonadati</taxon>
        <taxon>Bacteroidota</taxon>
        <taxon>Bacteroidia</taxon>
        <taxon>Marinilabiliales</taxon>
        <taxon>Marinifilaceae</taxon>
        <taxon>Labilibaculum</taxon>
    </lineage>
</organism>
<dbReference type="KEGG" id="mbas:ALGA_0148"/>
<protein>
    <submittedName>
        <fullName evidence="1">Uncharacterized protein</fullName>
    </submittedName>
</protein>
<accession>A0A1Y1CEK6</accession>
<dbReference type="Proteomes" id="UP000218267">
    <property type="component" value="Chromosome"/>
</dbReference>
<dbReference type="OrthoDB" id="5952844at2"/>
<keyword evidence="2" id="KW-1185">Reference proteome</keyword>
<dbReference type="RefSeq" id="WP_145957553.1">
    <property type="nucleotide sequence ID" value="NZ_AP018042.1"/>
</dbReference>
<dbReference type="EMBL" id="AP018042">
    <property type="protein sequence ID" value="BAX78543.1"/>
    <property type="molecule type" value="Genomic_DNA"/>
</dbReference>
<evidence type="ECO:0000313" key="1">
    <source>
        <dbReference type="EMBL" id="BAX78543.1"/>
    </source>
</evidence>
<reference evidence="2" key="2">
    <citation type="journal article" date="2020" name="Antonie Van Leeuwenhoek">
        <title>Labilibaculum antarcticum sp. nov., a novel facultative anaerobic, psychrotorelant bacterium isolated from marine sediment of Antarctica.</title>
        <authorList>
            <person name="Watanabe M."/>
            <person name="Kojima H."/>
            <person name="Fukui M."/>
        </authorList>
    </citation>
    <scope>NUCLEOTIDE SEQUENCE [LARGE SCALE GENOMIC DNA]</scope>
    <source>
        <strain evidence="2">SPP2</strain>
    </source>
</reference>
<gene>
    <name evidence="1" type="ORF">ALGA_0148</name>
</gene>
<name>A0A1Y1CEK6_9BACT</name>
<evidence type="ECO:0000313" key="2">
    <source>
        <dbReference type="Proteomes" id="UP000218267"/>
    </source>
</evidence>
<dbReference type="AlphaFoldDB" id="A0A1Y1CEK6"/>
<reference evidence="1 2" key="1">
    <citation type="journal article" date="2018" name="Mar. Genomics">
        <title>Complete genome sequence of Marinifilaceae bacterium strain SPP2, isolated from the Antarctic marine sediment.</title>
        <authorList>
            <person name="Watanabe M."/>
            <person name="Kojima H."/>
            <person name="Fukui M."/>
        </authorList>
    </citation>
    <scope>NUCLEOTIDE SEQUENCE [LARGE SCALE GENOMIC DNA]</scope>
    <source>
        <strain evidence="1 2">SPP2</strain>
    </source>
</reference>
<sequence>MENKISFILTPEEQSQVNQALVTLKTVLEPKLISLLASDKKELPKMGDKTLAFVEKSLEYARIYPDFMPNFIDVPEAKLDLESVKALRQILTPLERITNEIDDTMTLAGSEAYSASLSVYKVLKNAASMGQPGAAEASAELKNRFPGKKKTVVISE</sequence>
<proteinExistence type="predicted"/>